<sequence length="494" mass="55190">MDSFAAKALWGRLTSEHKKAMVGIVADWQADKQPEDVQMEDASDEPAPPSSSSAAPSSSAPPSPVHCTMTMGEAHAHYMDMEHLQAKEQVATGRAVTLDADLAEQEALLESYRSAHEIWRYRQRVGWRPPATSTTTMRARRCSMTPTRTTSPRPRPGATTTKKPTRPRAAPAARKSSARLEAHFEKVQRISDTTTLPFAMHYLRSRVMEELDISHLTERLLQGKGELTPEDKYETWEKIKILSFTRTVSSMWAMTLLSLYVRVQVTILGRHLYLDFARGTDGAQLQAESDTFSGNGHKDFLGTADYLATYGITALIRQMQHAATEILKEKQLKDPMSMDQVSQTMLQISEQFMSLCEGNSWINFLVPENANRYAQLMAVSSSGFDDSSLLMDVGKLDQLMTETRIVLASDDFRNIMDMSLRKVADLVIEDLRAQVGAALPPSGLPLAKLLARVAQLSSMLLEEPSKNKHIQTIRSMPEVGLFYTFLYANMPPQT</sequence>
<dbReference type="AlphaFoldDB" id="R7W3Z6"/>
<dbReference type="GO" id="GO:0045046">
    <property type="term" value="P:protein import into peroxisome membrane"/>
    <property type="evidence" value="ECO:0007669"/>
    <property type="project" value="TreeGrafter"/>
</dbReference>
<feature type="compositionally biased region" description="Low complexity" evidence="1">
    <location>
        <begin position="145"/>
        <end position="175"/>
    </location>
</feature>
<evidence type="ECO:0000256" key="1">
    <source>
        <dbReference type="SAM" id="MobiDB-lite"/>
    </source>
</evidence>
<dbReference type="GO" id="GO:0005778">
    <property type="term" value="C:peroxisomal membrane"/>
    <property type="evidence" value="ECO:0007669"/>
    <property type="project" value="InterPro"/>
</dbReference>
<dbReference type="PANTHER" id="PTHR28080">
    <property type="entry name" value="PEROXISOMAL BIOGENESIS FACTOR 3"/>
    <property type="match status" value="1"/>
</dbReference>
<dbReference type="EnsemblPlants" id="EMT02612">
    <property type="protein sequence ID" value="EMT02612"/>
    <property type="gene ID" value="F775_20134"/>
</dbReference>
<feature type="region of interest" description="Disordered" evidence="1">
    <location>
        <begin position="130"/>
        <end position="177"/>
    </location>
</feature>
<name>R7W3Z6_AEGTA</name>
<organism evidence="2">
    <name type="scientific">Aegilops tauschii</name>
    <name type="common">Tausch's goatgrass</name>
    <name type="synonym">Aegilops squarrosa</name>
    <dbReference type="NCBI Taxonomy" id="37682"/>
    <lineage>
        <taxon>Eukaryota</taxon>
        <taxon>Viridiplantae</taxon>
        <taxon>Streptophyta</taxon>
        <taxon>Embryophyta</taxon>
        <taxon>Tracheophyta</taxon>
        <taxon>Spermatophyta</taxon>
        <taxon>Magnoliopsida</taxon>
        <taxon>Liliopsida</taxon>
        <taxon>Poales</taxon>
        <taxon>Poaceae</taxon>
        <taxon>BOP clade</taxon>
        <taxon>Pooideae</taxon>
        <taxon>Triticodae</taxon>
        <taxon>Triticeae</taxon>
        <taxon>Triticinae</taxon>
        <taxon>Aegilops</taxon>
    </lineage>
</organism>
<evidence type="ECO:0000313" key="2">
    <source>
        <dbReference type="EnsemblPlants" id="EMT02612"/>
    </source>
</evidence>
<dbReference type="PANTHER" id="PTHR28080:SF1">
    <property type="entry name" value="PEROXISOMAL BIOGENESIS FACTOR 3"/>
    <property type="match status" value="1"/>
</dbReference>
<protein>
    <submittedName>
        <fullName evidence="2">Peroxisomal biogenesis factor 3</fullName>
    </submittedName>
</protein>
<dbReference type="Pfam" id="PF04882">
    <property type="entry name" value="Peroxin-3"/>
    <property type="match status" value="1"/>
</dbReference>
<proteinExistence type="predicted"/>
<reference evidence="2" key="1">
    <citation type="submission" date="2015-06" db="UniProtKB">
        <authorList>
            <consortium name="EnsemblPlants"/>
        </authorList>
    </citation>
    <scope>IDENTIFICATION</scope>
</reference>
<dbReference type="ExpressionAtlas" id="R7W3Z6">
    <property type="expression patterns" value="baseline"/>
</dbReference>
<dbReference type="InterPro" id="IPR006966">
    <property type="entry name" value="Peroxin-3"/>
</dbReference>
<feature type="region of interest" description="Disordered" evidence="1">
    <location>
        <begin position="26"/>
        <end position="67"/>
    </location>
</feature>
<accession>R7W3Z6</accession>
<dbReference type="GO" id="GO:0030674">
    <property type="term" value="F:protein-macromolecule adaptor activity"/>
    <property type="evidence" value="ECO:0007669"/>
    <property type="project" value="TreeGrafter"/>
</dbReference>